<keyword evidence="2" id="KW-0813">Transport</keyword>
<dbReference type="InterPro" id="IPR011701">
    <property type="entry name" value="MFS"/>
</dbReference>
<dbReference type="RefSeq" id="WP_096919008.1">
    <property type="nucleotide sequence ID" value="NZ_CP029487.1"/>
</dbReference>
<organism evidence="8 9">
    <name type="scientific">Eubacterium maltosivorans</name>
    <dbReference type="NCBI Taxonomy" id="2041044"/>
    <lineage>
        <taxon>Bacteria</taxon>
        <taxon>Bacillati</taxon>
        <taxon>Bacillota</taxon>
        <taxon>Clostridia</taxon>
        <taxon>Eubacteriales</taxon>
        <taxon>Eubacteriaceae</taxon>
        <taxon>Eubacterium</taxon>
    </lineage>
</organism>
<evidence type="ECO:0000256" key="4">
    <source>
        <dbReference type="ARBA" id="ARBA00022989"/>
    </source>
</evidence>
<dbReference type="AlphaFoldDB" id="A0A4P9CC60"/>
<evidence type="ECO:0000256" key="5">
    <source>
        <dbReference type="ARBA" id="ARBA00023136"/>
    </source>
</evidence>
<dbReference type="InterPro" id="IPR051337">
    <property type="entry name" value="OPA_Antiporter"/>
</dbReference>
<dbReference type="CDD" id="cd06174">
    <property type="entry name" value="MFS"/>
    <property type="match status" value="1"/>
</dbReference>
<gene>
    <name evidence="8" type="ORF">CPZ25_018090</name>
</gene>
<dbReference type="Proteomes" id="UP000218387">
    <property type="component" value="Chromosome"/>
</dbReference>
<feature type="transmembrane region" description="Helical" evidence="6">
    <location>
        <begin position="384"/>
        <end position="408"/>
    </location>
</feature>
<dbReference type="Pfam" id="PF07690">
    <property type="entry name" value="MFS_1"/>
    <property type="match status" value="1"/>
</dbReference>
<feature type="transmembrane region" description="Helical" evidence="6">
    <location>
        <begin position="316"/>
        <end position="334"/>
    </location>
</feature>
<dbReference type="PANTHER" id="PTHR43826">
    <property type="entry name" value="GLUCOSE-6-PHOSPHATE EXCHANGER SLC37A4"/>
    <property type="match status" value="1"/>
</dbReference>
<evidence type="ECO:0000256" key="3">
    <source>
        <dbReference type="ARBA" id="ARBA00022692"/>
    </source>
</evidence>
<evidence type="ECO:0000256" key="6">
    <source>
        <dbReference type="SAM" id="Phobius"/>
    </source>
</evidence>
<dbReference type="KEGG" id="emt:CPZ25_018090"/>
<feature type="transmembrane region" description="Helical" evidence="6">
    <location>
        <begin position="346"/>
        <end position="364"/>
    </location>
</feature>
<evidence type="ECO:0000256" key="1">
    <source>
        <dbReference type="ARBA" id="ARBA00004651"/>
    </source>
</evidence>
<dbReference type="SUPFAM" id="SSF103473">
    <property type="entry name" value="MFS general substrate transporter"/>
    <property type="match status" value="1"/>
</dbReference>
<dbReference type="Gene3D" id="1.20.1250.20">
    <property type="entry name" value="MFS general substrate transporter like domains"/>
    <property type="match status" value="1"/>
</dbReference>
<feature type="transmembrane region" description="Helical" evidence="6">
    <location>
        <begin position="12"/>
        <end position="34"/>
    </location>
</feature>
<dbReference type="GO" id="GO:0005886">
    <property type="term" value="C:plasma membrane"/>
    <property type="evidence" value="ECO:0007669"/>
    <property type="project" value="UniProtKB-SubCell"/>
</dbReference>
<keyword evidence="4 6" id="KW-1133">Transmembrane helix</keyword>
<reference evidence="8 9" key="1">
    <citation type="submission" date="2018-05" db="EMBL/GenBank/DDBJ databases">
        <title>Genome comparison of Eubacterium sp.</title>
        <authorList>
            <person name="Feng Y."/>
            <person name="Sanchez-Andrea I."/>
            <person name="Stams A.J.M."/>
            <person name="De Vos W.M."/>
        </authorList>
    </citation>
    <scope>NUCLEOTIDE SEQUENCE [LARGE SCALE GENOMIC DNA]</scope>
    <source>
        <strain evidence="8 9">YI</strain>
    </source>
</reference>
<keyword evidence="3 6" id="KW-0812">Transmembrane</keyword>
<evidence type="ECO:0000256" key="2">
    <source>
        <dbReference type="ARBA" id="ARBA00022448"/>
    </source>
</evidence>
<name>A0A4P9CC60_EUBML</name>
<dbReference type="GO" id="GO:0061513">
    <property type="term" value="F:glucose 6-phosphate:phosphate antiporter activity"/>
    <property type="evidence" value="ECO:0007669"/>
    <property type="project" value="TreeGrafter"/>
</dbReference>
<feature type="transmembrane region" description="Helical" evidence="6">
    <location>
        <begin position="54"/>
        <end position="71"/>
    </location>
</feature>
<evidence type="ECO:0000259" key="7">
    <source>
        <dbReference type="PROSITE" id="PS50850"/>
    </source>
</evidence>
<accession>A0A4P9CC60</accession>
<feature type="transmembrane region" description="Helical" evidence="6">
    <location>
        <begin position="78"/>
        <end position="97"/>
    </location>
</feature>
<dbReference type="GO" id="GO:0035435">
    <property type="term" value="P:phosphate ion transmembrane transport"/>
    <property type="evidence" value="ECO:0007669"/>
    <property type="project" value="TreeGrafter"/>
</dbReference>
<evidence type="ECO:0000313" key="8">
    <source>
        <dbReference type="EMBL" id="QCT73143.1"/>
    </source>
</evidence>
<feature type="transmembrane region" description="Helical" evidence="6">
    <location>
        <begin position="144"/>
        <end position="165"/>
    </location>
</feature>
<keyword evidence="5 6" id="KW-0472">Membrane</keyword>
<feature type="transmembrane region" description="Helical" evidence="6">
    <location>
        <begin position="228"/>
        <end position="248"/>
    </location>
</feature>
<feature type="transmembrane region" description="Helical" evidence="6">
    <location>
        <begin position="103"/>
        <end position="123"/>
    </location>
</feature>
<proteinExistence type="predicted"/>
<feature type="domain" description="Major facilitator superfamily (MFS) profile" evidence="7">
    <location>
        <begin position="1"/>
        <end position="412"/>
    </location>
</feature>
<protein>
    <submittedName>
        <fullName evidence="8">MFS transporter</fullName>
    </submittedName>
</protein>
<dbReference type="PANTHER" id="PTHR43826:SF3">
    <property type="entry name" value="GLUCOSE-6-PHOSPHATE EXCHANGER SLC37A4"/>
    <property type="match status" value="1"/>
</dbReference>
<feature type="transmembrane region" description="Helical" evidence="6">
    <location>
        <begin position="268"/>
        <end position="286"/>
    </location>
</feature>
<dbReference type="PROSITE" id="PS50850">
    <property type="entry name" value="MFS"/>
    <property type="match status" value="1"/>
</dbReference>
<dbReference type="InterPro" id="IPR036259">
    <property type="entry name" value="MFS_trans_sf"/>
</dbReference>
<dbReference type="InterPro" id="IPR020846">
    <property type="entry name" value="MFS_dom"/>
</dbReference>
<dbReference type="EMBL" id="CP029487">
    <property type="protein sequence ID" value="QCT73143.1"/>
    <property type="molecule type" value="Genomic_DNA"/>
</dbReference>
<feature type="transmembrane region" description="Helical" evidence="6">
    <location>
        <begin position="171"/>
        <end position="193"/>
    </location>
</feature>
<comment type="subcellular location">
    <subcellularLocation>
        <location evidence="1">Cell membrane</location>
        <topology evidence="1">Multi-pass membrane protein</topology>
    </subcellularLocation>
</comment>
<evidence type="ECO:0000313" key="9">
    <source>
        <dbReference type="Proteomes" id="UP000218387"/>
    </source>
</evidence>
<keyword evidence="9" id="KW-1185">Reference proteome</keyword>
<feature type="transmembrane region" description="Helical" evidence="6">
    <location>
        <begin position="293"/>
        <end position="310"/>
    </location>
</feature>
<sequence length="429" mass="47226">MTTSMSKGKRNFLVFLISIMCQLIYIVPYIRFYFYDQYVAAYELTNLQLGNLGSIYGLVALFSYFIGGFFADRFSIRSLMTLSFTVCAGLAFWEAMYPSYTSLILIYSLFAFFNSATMWPAYIKFLRGLGNDDEQSRLYGTSEALRGVLGCGAGLGLLALVVQFTEIKVGVQTIIITLGVSYIVFAVLSLIFLPKTSPAEKKNASEKGKDKPSTWKNFIATIRLPETWILSIFMFACYCTFMAGVNYLGTYTTQILGISAEISSGLGIVRNYGILVIAGLLGGVLADKAKSRLLFIVYLLIGVIILAVATPLSSGMVTLCLLISMVLPLFYYGIKSVYFSVLGDAGIPMALTGMASGIISFIALSPDAFMTTIMGSWLDKDPVMGFNMIFGWMVIWAIVAIVFAIIIYKRGKNRALKSENVLQKQGDIL</sequence>